<sequence>MLNVLLALDGLNGSRIVCYSLYNVKVSGESASADVKVAEEFLEPLEKLTVEGNYLPQEIFNMDENSLFWKQMSERTFIHKEAKSEPSFKAFMDRITVLFEGNVAGYKWKPFASWHRENPRALKHVSKHTLPVNYRSNKKSWMTQLRFQDALLNFYASEMEKYYMERNISFKILLTIDNTARHPPFIGDLHPNIKAMFLPPNTNSLIPPMDQGVIAAFKAYCLRRTFARAIAATEEDTEKTLMQFSKDYNIYLYDCIKNFAGTWGDVTKECMNGIWKKTLQTFIHDFKGFAKDEEVEKNQQGCVEMADNLNLAVGEDDMEELLEVVPEELTDEELLELEQEHIAEEEAREKEMSEEKEEVPPKKFTVKGLAEAFVDLNKLLKSLKTWTPTQKVFINREDL</sequence>
<reference evidence="2 3" key="1">
    <citation type="journal article" date="2020" name="Nature">
        <title>Six reference-quality genomes reveal evolution of bat adaptations.</title>
        <authorList>
            <person name="Jebb D."/>
            <person name="Huang Z."/>
            <person name="Pippel M."/>
            <person name="Hughes G.M."/>
            <person name="Lavrichenko K."/>
            <person name="Devanna P."/>
            <person name="Winkler S."/>
            <person name="Jermiin L.S."/>
            <person name="Skirmuntt E.C."/>
            <person name="Katzourakis A."/>
            <person name="Burkitt-Gray L."/>
            <person name="Ray D.A."/>
            <person name="Sullivan K.A.M."/>
            <person name="Roscito J.G."/>
            <person name="Kirilenko B.M."/>
            <person name="Davalos L.M."/>
            <person name="Corthals A.P."/>
            <person name="Power M.L."/>
            <person name="Jones G."/>
            <person name="Ransome R.D."/>
            <person name="Dechmann D.K.N."/>
            <person name="Locatelli A.G."/>
            <person name="Puechmaille S.J."/>
            <person name="Fedrigo O."/>
            <person name="Jarvis E.D."/>
            <person name="Hiller M."/>
            <person name="Vernes S.C."/>
            <person name="Myers E.W."/>
            <person name="Teeling E.C."/>
        </authorList>
    </citation>
    <scope>NUCLEOTIDE SEQUENCE [LARGE SCALE GENOMIC DNA]</scope>
    <source>
        <strain evidence="2">MRhiFer1</strain>
        <tissue evidence="2">Lung</tissue>
    </source>
</reference>
<dbReference type="Proteomes" id="UP000585614">
    <property type="component" value="Unassembled WGS sequence"/>
</dbReference>
<evidence type="ECO:0000313" key="3">
    <source>
        <dbReference type="Proteomes" id="UP000585614"/>
    </source>
</evidence>
<dbReference type="PANTHER" id="PTHR19303">
    <property type="entry name" value="TRANSPOSON"/>
    <property type="match status" value="1"/>
</dbReference>
<gene>
    <name evidence="2" type="ORF">mRhiFer1_016917</name>
</gene>
<feature type="domain" description="DDE-1" evidence="1">
    <location>
        <begin position="93"/>
        <end position="275"/>
    </location>
</feature>
<evidence type="ECO:0000313" key="2">
    <source>
        <dbReference type="EMBL" id="KAF6340623.1"/>
    </source>
</evidence>
<dbReference type="GO" id="GO:0003677">
    <property type="term" value="F:DNA binding"/>
    <property type="evidence" value="ECO:0007669"/>
    <property type="project" value="TreeGrafter"/>
</dbReference>
<dbReference type="EMBL" id="JACAGC010000010">
    <property type="protein sequence ID" value="KAF6340623.1"/>
    <property type="molecule type" value="Genomic_DNA"/>
</dbReference>
<dbReference type="InterPro" id="IPR050863">
    <property type="entry name" value="CenT-Element_Derived"/>
</dbReference>
<dbReference type="InterPro" id="IPR004875">
    <property type="entry name" value="DDE_SF_endonuclease_dom"/>
</dbReference>
<dbReference type="AlphaFoldDB" id="A0A7J7WT81"/>
<comment type="caution">
    <text evidence="2">The sequence shown here is derived from an EMBL/GenBank/DDBJ whole genome shotgun (WGS) entry which is preliminary data.</text>
</comment>
<protein>
    <recommendedName>
        <fullName evidence="1">DDE-1 domain-containing protein</fullName>
    </recommendedName>
</protein>
<dbReference type="GO" id="GO:0005634">
    <property type="term" value="C:nucleus"/>
    <property type="evidence" value="ECO:0007669"/>
    <property type="project" value="TreeGrafter"/>
</dbReference>
<dbReference type="PANTHER" id="PTHR19303:SF26">
    <property type="entry name" value="TIGGER TRANSPOSABLE ELEMENT-DERIVED PROTEIN 1"/>
    <property type="match status" value="1"/>
</dbReference>
<evidence type="ECO:0000259" key="1">
    <source>
        <dbReference type="Pfam" id="PF03184"/>
    </source>
</evidence>
<proteinExistence type="predicted"/>
<dbReference type="Pfam" id="PF03184">
    <property type="entry name" value="DDE_1"/>
    <property type="match status" value="1"/>
</dbReference>
<name>A0A7J7WT81_RHIFE</name>
<accession>A0A7J7WT81</accession>
<organism evidence="2 3">
    <name type="scientific">Rhinolophus ferrumequinum</name>
    <name type="common">Greater horseshoe bat</name>
    <dbReference type="NCBI Taxonomy" id="59479"/>
    <lineage>
        <taxon>Eukaryota</taxon>
        <taxon>Metazoa</taxon>
        <taxon>Chordata</taxon>
        <taxon>Craniata</taxon>
        <taxon>Vertebrata</taxon>
        <taxon>Euteleostomi</taxon>
        <taxon>Mammalia</taxon>
        <taxon>Eutheria</taxon>
        <taxon>Laurasiatheria</taxon>
        <taxon>Chiroptera</taxon>
        <taxon>Yinpterochiroptera</taxon>
        <taxon>Rhinolophoidea</taxon>
        <taxon>Rhinolophidae</taxon>
        <taxon>Rhinolophinae</taxon>
        <taxon>Rhinolophus</taxon>
    </lineage>
</organism>